<dbReference type="InterPro" id="IPR027417">
    <property type="entry name" value="P-loop_NTPase"/>
</dbReference>
<comment type="function">
    <text evidence="4">GTPase that recruits MYO1E to MHC class II-containing vesicles via the effector protein ARL14EP and hence controls the movement of these vesicles along the actin cytoskeleton in dendritic cells.</text>
</comment>
<sequence length="278" mass="31156">MGQCSSRTSEQFNELTSLTTIKLCEKRTTCFSQGKLRADVSQNEAAADRRRRGCGSHDDCSGLVFVADPTVGVWIDETIGRQRHKPEARILLLGLDGAGKSTLLYKLKYNEDFHTVPTIGFNVEMIEAKKNRDKISLTVWDVGGQVKMRAHWKNFYQDTAGIVFVVDSSDIKRLDEAKSVLEQALKSDHLRGLPVVVLANKQDIVDAATVAEITEQFNLRKSCSDRDWFIQPCSATTGAGLVDGFRRMAHLVKMTPEDNNIKETVKYIRSKSVMQVKK</sequence>
<dbReference type="PROSITE" id="PS51419">
    <property type="entry name" value="RAB"/>
    <property type="match status" value="1"/>
</dbReference>
<dbReference type="SMART" id="SM00177">
    <property type="entry name" value="ARF"/>
    <property type="match status" value="1"/>
</dbReference>
<evidence type="ECO:0000313" key="10">
    <source>
        <dbReference type="EMBL" id="KAK2901322.1"/>
    </source>
</evidence>
<proteinExistence type="inferred from homology"/>
<gene>
    <name evidence="10" type="ORF">Q8A67_009437</name>
</gene>
<keyword evidence="3 8" id="KW-0342">GTP-binding</keyword>
<keyword evidence="11" id="KW-1185">Reference proteome</keyword>
<keyword evidence="9" id="KW-0479">Metal-binding</keyword>
<dbReference type="EMBL" id="JAUYZG010000008">
    <property type="protein sequence ID" value="KAK2901322.1"/>
    <property type="molecule type" value="Genomic_DNA"/>
</dbReference>
<comment type="subunit">
    <text evidence="5">Interacts with ARL14EP.</text>
</comment>
<dbReference type="SMART" id="SM00178">
    <property type="entry name" value="SAR"/>
    <property type="match status" value="1"/>
</dbReference>
<dbReference type="AlphaFoldDB" id="A0AA88PW76"/>
<dbReference type="GO" id="GO:0046872">
    <property type="term" value="F:metal ion binding"/>
    <property type="evidence" value="ECO:0007669"/>
    <property type="project" value="UniProtKB-KW"/>
</dbReference>
<dbReference type="PANTHER" id="PTHR11711">
    <property type="entry name" value="ADP RIBOSYLATION FACTOR-RELATED"/>
    <property type="match status" value="1"/>
</dbReference>
<dbReference type="InterPro" id="IPR024156">
    <property type="entry name" value="Small_GTPase_ARF"/>
</dbReference>
<evidence type="ECO:0000256" key="9">
    <source>
        <dbReference type="PIRSR" id="PIRSR606689-2"/>
    </source>
</evidence>
<dbReference type="GO" id="GO:0003924">
    <property type="term" value="F:GTPase activity"/>
    <property type="evidence" value="ECO:0007669"/>
    <property type="project" value="InterPro"/>
</dbReference>
<feature type="binding site" evidence="9">
    <location>
        <position position="101"/>
    </location>
    <ligand>
        <name>Mg(2+)</name>
        <dbReference type="ChEBI" id="CHEBI:18420"/>
    </ligand>
</feature>
<dbReference type="GO" id="GO:0005525">
    <property type="term" value="F:GTP binding"/>
    <property type="evidence" value="ECO:0007669"/>
    <property type="project" value="UniProtKB-KW"/>
</dbReference>
<comment type="caution">
    <text evidence="10">The sequence shown here is derived from an EMBL/GenBank/DDBJ whole genome shotgun (WGS) entry which is preliminary data.</text>
</comment>
<comment type="similarity">
    <text evidence="1">Belongs to the small GTPase superfamily. Arf family.</text>
</comment>
<evidence type="ECO:0000256" key="6">
    <source>
        <dbReference type="ARBA" id="ARBA00072405"/>
    </source>
</evidence>
<evidence type="ECO:0000256" key="3">
    <source>
        <dbReference type="ARBA" id="ARBA00023134"/>
    </source>
</evidence>
<feature type="binding site" evidence="8">
    <location>
        <begin position="94"/>
        <end position="101"/>
    </location>
    <ligand>
        <name>GTP</name>
        <dbReference type="ChEBI" id="CHEBI:37565"/>
    </ligand>
</feature>
<dbReference type="InterPro" id="IPR006689">
    <property type="entry name" value="Small_GTPase_ARF/SAR"/>
</dbReference>
<feature type="binding site" evidence="8">
    <location>
        <begin position="200"/>
        <end position="203"/>
    </location>
    <ligand>
        <name>GTP</name>
        <dbReference type="ChEBI" id="CHEBI:37565"/>
    </ligand>
</feature>
<evidence type="ECO:0000256" key="5">
    <source>
        <dbReference type="ARBA" id="ARBA00061881"/>
    </source>
</evidence>
<dbReference type="InterPro" id="IPR005225">
    <property type="entry name" value="Small_GTP-bd"/>
</dbReference>
<evidence type="ECO:0000256" key="2">
    <source>
        <dbReference type="ARBA" id="ARBA00022741"/>
    </source>
</evidence>
<evidence type="ECO:0000256" key="1">
    <source>
        <dbReference type="ARBA" id="ARBA00010290"/>
    </source>
</evidence>
<dbReference type="SMART" id="SM00175">
    <property type="entry name" value="RAB"/>
    <property type="match status" value="1"/>
</dbReference>
<dbReference type="FunFam" id="3.40.50.300:FF:000412">
    <property type="entry name" value="ADP-ribosylation factor 1"/>
    <property type="match status" value="1"/>
</dbReference>
<dbReference type="Proteomes" id="UP001187343">
    <property type="component" value="Unassembled WGS sequence"/>
</dbReference>
<evidence type="ECO:0000313" key="11">
    <source>
        <dbReference type="Proteomes" id="UP001187343"/>
    </source>
</evidence>
<protein>
    <recommendedName>
        <fullName evidence="6">ADP-ribosylation factor-like protein 14</fullName>
    </recommendedName>
    <alternativeName>
        <fullName evidence="7">ADP-ribosylation factor 7</fullName>
    </alternativeName>
</protein>
<dbReference type="GO" id="GO:0030010">
    <property type="term" value="P:establishment of cell polarity"/>
    <property type="evidence" value="ECO:0007669"/>
    <property type="project" value="UniProtKB-ARBA"/>
</dbReference>
<feature type="binding site" evidence="9">
    <location>
        <position position="118"/>
    </location>
    <ligand>
        <name>Mg(2+)</name>
        <dbReference type="ChEBI" id="CHEBI:18420"/>
    </ligand>
</feature>
<accession>A0AA88PW76</accession>
<name>A0AA88PW76_9TELE</name>
<keyword evidence="2 8" id="KW-0547">Nucleotide-binding</keyword>
<evidence type="ECO:0000256" key="4">
    <source>
        <dbReference type="ARBA" id="ARBA00054077"/>
    </source>
</evidence>
<organism evidence="10 11">
    <name type="scientific">Cirrhinus molitorella</name>
    <name type="common">mud carp</name>
    <dbReference type="NCBI Taxonomy" id="172907"/>
    <lineage>
        <taxon>Eukaryota</taxon>
        <taxon>Metazoa</taxon>
        <taxon>Chordata</taxon>
        <taxon>Craniata</taxon>
        <taxon>Vertebrata</taxon>
        <taxon>Euteleostomi</taxon>
        <taxon>Actinopterygii</taxon>
        <taxon>Neopterygii</taxon>
        <taxon>Teleostei</taxon>
        <taxon>Ostariophysi</taxon>
        <taxon>Cypriniformes</taxon>
        <taxon>Cyprinidae</taxon>
        <taxon>Labeoninae</taxon>
        <taxon>Labeonini</taxon>
        <taxon>Cirrhinus</taxon>
    </lineage>
</organism>
<dbReference type="NCBIfam" id="TIGR00231">
    <property type="entry name" value="small_GTP"/>
    <property type="match status" value="1"/>
</dbReference>
<dbReference type="Pfam" id="PF00025">
    <property type="entry name" value="Arf"/>
    <property type="match status" value="1"/>
</dbReference>
<dbReference type="Gene3D" id="3.40.50.300">
    <property type="entry name" value="P-loop containing nucleotide triphosphate hydrolases"/>
    <property type="match status" value="1"/>
</dbReference>
<evidence type="ECO:0000256" key="8">
    <source>
        <dbReference type="PIRSR" id="PIRSR606689-1"/>
    </source>
</evidence>
<feature type="binding site" evidence="8">
    <location>
        <position position="144"/>
    </location>
    <ligand>
        <name>GTP</name>
        <dbReference type="ChEBI" id="CHEBI:37565"/>
    </ligand>
</feature>
<dbReference type="PRINTS" id="PR00449">
    <property type="entry name" value="RASTRNSFRMNG"/>
</dbReference>
<dbReference type="PROSITE" id="PS51417">
    <property type="entry name" value="ARF"/>
    <property type="match status" value="1"/>
</dbReference>
<evidence type="ECO:0000256" key="7">
    <source>
        <dbReference type="ARBA" id="ARBA00077764"/>
    </source>
</evidence>
<keyword evidence="9" id="KW-0460">Magnesium</keyword>
<reference evidence="10" key="1">
    <citation type="submission" date="2023-08" db="EMBL/GenBank/DDBJ databases">
        <title>Chromosome-level Genome Assembly of mud carp (Cirrhinus molitorella).</title>
        <authorList>
            <person name="Liu H."/>
        </authorList>
    </citation>
    <scope>NUCLEOTIDE SEQUENCE</scope>
    <source>
        <strain evidence="10">Prfri</strain>
        <tissue evidence="10">Muscle</tissue>
    </source>
</reference>
<dbReference type="SUPFAM" id="SSF52540">
    <property type="entry name" value="P-loop containing nucleoside triphosphate hydrolases"/>
    <property type="match status" value="1"/>
</dbReference>